<gene>
    <name evidence="1" type="ORF">HCT14_00595</name>
</gene>
<dbReference type="EMBL" id="JAATLJ010000001">
    <property type="protein sequence ID" value="NIZ40020.1"/>
    <property type="molecule type" value="Genomic_DNA"/>
</dbReference>
<evidence type="ECO:0000313" key="1">
    <source>
        <dbReference type="EMBL" id="NIZ40020.1"/>
    </source>
</evidence>
<proteinExistence type="predicted"/>
<dbReference type="InterPro" id="IPR039967">
    <property type="entry name" value="MJ1020-like"/>
</dbReference>
<dbReference type="SUPFAM" id="SSF109604">
    <property type="entry name" value="HD-domain/PDEase-like"/>
    <property type="match status" value="1"/>
</dbReference>
<sequence length="274" mass="30565">MIYRITDKEQELNKQLKELVSGKVLQLLDLLTEDEEVRVIQEYSNHVSVDRLNFNDHGPVHMRIVARNALNLATLLRSQGINLSLTKEGIGDQDDEDCALLMAAFLHDIGMSLTRQIHEQTALTIAMPIINRLLDTVYQESAMKYVVRSVALEAVLGHMGTVAINSYEAGIILVADGCDIERGRAELVMANKKSDLSGIAKIGMVHQYSAYAIEKVRIEKGSQRSIAIIIEMNNPTGYFQVEETLLGKMNKSPIKQYIEVIVHSQGLATVTYLL</sequence>
<dbReference type="Gene3D" id="1.10.3210.10">
    <property type="entry name" value="Hypothetical protein af1432"/>
    <property type="match status" value="1"/>
</dbReference>
<dbReference type="Proteomes" id="UP000711995">
    <property type="component" value="Unassembled WGS sequence"/>
</dbReference>
<name>A0A968KVN3_9SPIO</name>
<keyword evidence="2" id="KW-1185">Reference proteome</keyword>
<organism evidence="1 2">
    <name type="scientific">Entomospira entomophila</name>
    <dbReference type="NCBI Taxonomy" id="2719988"/>
    <lineage>
        <taxon>Bacteria</taxon>
        <taxon>Pseudomonadati</taxon>
        <taxon>Spirochaetota</taxon>
        <taxon>Spirochaetia</taxon>
        <taxon>Spirochaetales</taxon>
        <taxon>Spirochaetaceae</taxon>
        <taxon>Entomospira</taxon>
    </lineage>
</organism>
<accession>A0A968KVN3</accession>
<dbReference type="AlphaFoldDB" id="A0A968KVN3"/>
<reference evidence="1 2" key="1">
    <citation type="submission" date="2020-03" db="EMBL/GenBank/DDBJ databases">
        <title>Spirochaetal bacteria isolated from arthropods constitute a novel genus Entomospira genus novum within the order Spirochaetales.</title>
        <authorList>
            <person name="Grana-Miraglia L."/>
            <person name="Sikutova S."/>
            <person name="Fingerle V."/>
            <person name="Sing A."/>
            <person name="Castillo-Ramirez S."/>
            <person name="Margos G."/>
            <person name="Rudolf I."/>
        </authorList>
    </citation>
    <scope>NUCLEOTIDE SEQUENCE [LARGE SCALE GENOMIC DNA]</scope>
    <source>
        <strain evidence="1 2">BR193</strain>
    </source>
</reference>
<dbReference type="RefSeq" id="WP_167699629.1">
    <property type="nucleotide sequence ID" value="NZ_CP118174.1"/>
</dbReference>
<dbReference type="PANTHER" id="PTHR40517:SF1">
    <property type="entry name" value="METAL-DEPENDENT PHOSPHOHYDROLASE, HD SUPERFAMILY-RELATED"/>
    <property type="match status" value="1"/>
</dbReference>
<protein>
    <submittedName>
        <fullName evidence="1">Phosphohydrolase</fullName>
    </submittedName>
</protein>
<evidence type="ECO:0000313" key="2">
    <source>
        <dbReference type="Proteomes" id="UP000711995"/>
    </source>
</evidence>
<comment type="caution">
    <text evidence="1">The sequence shown here is derived from an EMBL/GenBank/DDBJ whole genome shotgun (WGS) entry which is preliminary data.</text>
</comment>
<dbReference type="PANTHER" id="PTHR40517">
    <property type="entry name" value="METAL-DEPENDENT PHOSPHOHYDROLASE, HD SUPERFAMILY-RELATED"/>
    <property type="match status" value="1"/>
</dbReference>